<dbReference type="InterPro" id="IPR038109">
    <property type="entry name" value="DNA_bind_recomb_sf"/>
</dbReference>
<dbReference type="AlphaFoldDB" id="A0A2W0H670"/>
<dbReference type="SMART" id="SM00857">
    <property type="entry name" value="Resolvase"/>
    <property type="match status" value="1"/>
</dbReference>
<dbReference type="PANTHER" id="PTHR30461">
    <property type="entry name" value="DNA-INVERTASE FROM LAMBDOID PROPHAGE"/>
    <property type="match status" value="1"/>
</dbReference>
<dbReference type="InterPro" id="IPR036162">
    <property type="entry name" value="Resolvase-like_N_sf"/>
</dbReference>
<dbReference type="InterPro" id="IPR006119">
    <property type="entry name" value="Resolv_N"/>
</dbReference>
<dbReference type="Pfam" id="PF13408">
    <property type="entry name" value="Zn_ribbon_recom"/>
    <property type="match status" value="1"/>
</dbReference>
<evidence type="ECO:0000313" key="3">
    <source>
        <dbReference type="EMBL" id="PYZ96607.1"/>
    </source>
</evidence>
<dbReference type="PROSITE" id="PS51737">
    <property type="entry name" value="RECOMBINASE_DNA_BIND"/>
    <property type="match status" value="1"/>
</dbReference>
<protein>
    <submittedName>
        <fullName evidence="3">Recombinase family protein</fullName>
    </submittedName>
</protein>
<dbReference type="InterPro" id="IPR025827">
    <property type="entry name" value="Zn_ribbon_recom_dom"/>
</dbReference>
<dbReference type="EMBL" id="PDOF01000002">
    <property type="protein sequence ID" value="PYZ96607.1"/>
    <property type="molecule type" value="Genomic_DNA"/>
</dbReference>
<proteinExistence type="predicted"/>
<name>A0A2W0H670_9BACI</name>
<dbReference type="PANTHER" id="PTHR30461:SF23">
    <property type="entry name" value="DNA RECOMBINASE-RELATED"/>
    <property type="match status" value="1"/>
</dbReference>
<dbReference type="Pfam" id="PF07508">
    <property type="entry name" value="Recombinase"/>
    <property type="match status" value="1"/>
</dbReference>
<evidence type="ECO:0000313" key="4">
    <source>
        <dbReference type="Proteomes" id="UP000248066"/>
    </source>
</evidence>
<dbReference type="RefSeq" id="WP_110520464.1">
    <property type="nucleotide sequence ID" value="NZ_PDOF01000002.1"/>
</dbReference>
<dbReference type="PROSITE" id="PS51736">
    <property type="entry name" value="RECOMBINASES_3"/>
    <property type="match status" value="1"/>
</dbReference>
<gene>
    <name evidence="3" type="ORF">CR205_12925</name>
</gene>
<keyword evidence="4" id="KW-1185">Reference proteome</keyword>
<organism evidence="3 4">
    <name type="scientific">Alteribacter lacisalsi</name>
    <dbReference type="NCBI Taxonomy" id="2045244"/>
    <lineage>
        <taxon>Bacteria</taxon>
        <taxon>Bacillati</taxon>
        <taxon>Bacillota</taxon>
        <taxon>Bacilli</taxon>
        <taxon>Bacillales</taxon>
        <taxon>Bacillaceae</taxon>
        <taxon>Alteribacter</taxon>
    </lineage>
</organism>
<evidence type="ECO:0000259" key="1">
    <source>
        <dbReference type="PROSITE" id="PS51736"/>
    </source>
</evidence>
<accession>A0A2W0H670</accession>
<dbReference type="InterPro" id="IPR050639">
    <property type="entry name" value="SSR_resolvase"/>
</dbReference>
<reference evidence="3 4" key="1">
    <citation type="submission" date="2017-10" db="EMBL/GenBank/DDBJ databases">
        <title>Bacillus sp. nov., a halophilic bacterium isolated from a Yangshapao Lake.</title>
        <authorList>
            <person name="Wang H."/>
        </authorList>
    </citation>
    <scope>NUCLEOTIDE SEQUENCE [LARGE SCALE GENOMIC DNA]</scope>
    <source>
        <strain evidence="3 4">YSP-3</strain>
    </source>
</reference>
<dbReference type="CDD" id="cd00338">
    <property type="entry name" value="Ser_Recombinase"/>
    <property type="match status" value="1"/>
</dbReference>
<dbReference type="Gene3D" id="3.40.50.1390">
    <property type="entry name" value="Resolvase, N-terminal catalytic domain"/>
    <property type="match status" value="1"/>
</dbReference>
<dbReference type="GO" id="GO:0003677">
    <property type="term" value="F:DNA binding"/>
    <property type="evidence" value="ECO:0007669"/>
    <property type="project" value="InterPro"/>
</dbReference>
<evidence type="ECO:0000259" key="2">
    <source>
        <dbReference type="PROSITE" id="PS51737"/>
    </source>
</evidence>
<feature type="domain" description="Resolvase/invertase-type recombinase catalytic" evidence="1">
    <location>
        <begin position="2"/>
        <end position="147"/>
    </location>
</feature>
<dbReference type="GO" id="GO:0000150">
    <property type="term" value="F:DNA strand exchange activity"/>
    <property type="evidence" value="ECO:0007669"/>
    <property type="project" value="InterPro"/>
</dbReference>
<dbReference type="Proteomes" id="UP000248066">
    <property type="component" value="Unassembled WGS sequence"/>
</dbReference>
<dbReference type="OrthoDB" id="9811097at2"/>
<sequence>MKCAVYIRVSTDREEQKSSLVNQQRYFYNIIADKGWILHQFYIDVESGTKDKKRKNLKQMIEDAKAGLFDVIISKELSRLARNGKLSYEIKDIAENNGVHIVTYDNAINSIEGNIHMFGLYAWVYEQESQRTSERIKAALISGARKGEFMGSNPPYGYQVVSKTLVPADDHKPEVVRRIFRMYLSGMGFDSIARTLSNEGLPTPAKEAGKMNAGRFWQGSTIRKILTNPHYTGDLVQHRETTRSVTSDARESVPEEKHLIKKDAHTPLVSRSDFQAVQKLLKTRKRNRTKVQLHLFTNLLYCADCGSGMWYRQNRAGYICGSYGRHGKIACTSHAVKEDVLKKKVLLDIKKAHEFVLDQEYLNKIRQGEEERREANKSVMTGVLEELETLKNKRKKYIEMLADDIISHSEYREVSDEAEFRVKEMKRKQHELQEALKEDPLNHELDRLKELLARFEPFKEVTPPMLQYFVERIEVSKKGEPTVLYRFYMFDELD</sequence>
<dbReference type="SUPFAM" id="SSF53041">
    <property type="entry name" value="Resolvase-like"/>
    <property type="match status" value="1"/>
</dbReference>
<dbReference type="InterPro" id="IPR011109">
    <property type="entry name" value="DNA_bind_recombinase_dom"/>
</dbReference>
<dbReference type="Gene3D" id="3.90.1750.20">
    <property type="entry name" value="Putative Large Serine Recombinase, Chain B, Domain 2"/>
    <property type="match status" value="1"/>
</dbReference>
<dbReference type="Pfam" id="PF00239">
    <property type="entry name" value="Resolvase"/>
    <property type="match status" value="1"/>
</dbReference>
<feature type="domain" description="Recombinase" evidence="2">
    <location>
        <begin position="155"/>
        <end position="287"/>
    </location>
</feature>
<comment type="caution">
    <text evidence="3">The sequence shown here is derived from an EMBL/GenBank/DDBJ whole genome shotgun (WGS) entry which is preliminary data.</text>
</comment>